<keyword evidence="3" id="KW-0812">Transmembrane</keyword>
<name>A0A075AT95_ROZAC</name>
<keyword evidence="3" id="KW-0472">Membrane</keyword>
<sequence>MSSSTPKLKPPTRTTKTNQKLVVFPEEPEPSIEKEKEISETIQPLHLRRVSAYCIANSIDLTKVRELLESRRKSLDIQTRRIDEVLYCPFFPGLLSYFTLLMNDNFSETDRLIPEPEFFPESKPEFKDMNGKVDEGDLFIFDYGVIVFWGLSESEERSILKELDPFCIEALPTKDIEVETLKYRYDAINTPRIFDDIITLKFNMYMVKLSISHAIAQSVKLSVFEELIDETINSTQIIPQQMAETGKVQMSRKAITKKIGQLFVMRIHVNLVSNVLDTPELFWAEPKWDPTYKASRAYLEVGQRVEVLNQRTAVISDLLEVLKDHLTSRQGEILEIIVIALIVIEIILGIIMIIIESRNPDHELTIGVEFGSRMIQVDNKQIKLQIWDTAGQESFRSITRSYYRGAAGAMLVYDITRRETFDHLQSWLEDARKYSSTDMTIMLIGNKADLESKRAVSREEGMRFAEQFGLVFTETSARTASNVEEAFSQTSRLIYDKIQSGSIDISNESHGIKIGPVNSQTLYSQANVAGKSGCC</sequence>
<dbReference type="Proteomes" id="UP000281549">
    <property type="component" value="Unassembled WGS sequence"/>
</dbReference>
<accession>A0A075AT95</accession>
<dbReference type="EMBL" id="KE561054">
    <property type="protein sequence ID" value="EPZ33478.1"/>
    <property type="molecule type" value="Genomic_DNA"/>
</dbReference>
<keyword evidence="7" id="KW-1185">Reference proteome</keyword>
<dbReference type="GO" id="GO:0005525">
    <property type="term" value="F:GTP binding"/>
    <property type="evidence" value="ECO:0007669"/>
    <property type="project" value="InterPro"/>
</dbReference>
<evidence type="ECO:0000313" key="8">
    <source>
        <dbReference type="Proteomes" id="UP000281549"/>
    </source>
</evidence>
<dbReference type="SMART" id="SM00175">
    <property type="entry name" value="RAB"/>
    <property type="match status" value="1"/>
</dbReference>
<dbReference type="PANTHER" id="PTHR16255">
    <property type="entry name" value="REQUIRED FOR MEIOTIC NUCLEAR DIVISION PROTEIN 1 HOMOLOG"/>
    <property type="match status" value="1"/>
</dbReference>
<organism evidence="5 7">
    <name type="scientific">Rozella allomycis (strain CSF55)</name>
    <dbReference type="NCBI Taxonomy" id="988480"/>
    <lineage>
        <taxon>Eukaryota</taxon>
        <taxon>Fungi</taxon>
        <taxon>Fungi incertae sedis</taxon>
        <taxon>Cryptomycota</taxon>
        <taxon>Cryptomycota incertae sedis</taxon>
        <taxon>Rozella</taxon>
    </lineage>
</organism>
<evidence type="ECO:0000256" key="1">
    <source>
        <dbReference type="ARBA" id="ARBA00008306"/>
    </source>
</evidence>
<dbReference type="SMART" id="SM00173">
    <property type="entry name" value="RAS"/>
    <property type="match status" value="1"/>
</dbReference>
<dbReference type="InterPro" id="IPR003734">
    <property type="entry name" value="DUF155"/>
</dbReference>
<dbReference type="SUPFAM" id="SSF52540">
    <property type="entry name" value="P-loop containing nucleoside triphosphate hydrolases"/>
    <property type="match status" value="1"/>
</dbReference>
<evidence type="ECO:0000313" key="6">
    <source>
        <dbReference type="EMBL" id="RKP22041.1"/>
    </source>
</evidence>
<dbReference type="GO" id="GO:0003924">
    <property type="term" value="F:GTPase activity"/>
    <property type="evidence" value="ECO:0007669"/>
    <property type="project" value="InterPro"/>
</dbReference>
<dbReference type="EMBL" id="ML004913">
    <property type="protein sequence ID" value="RKP22041.1"/>
    <property type="molecule type" value="Genomic_DNA"/>
</dbReference>
<dbReference type="FunFam" id="3.40.50.300:FF:001447">
    <property type="entry name" value="Ras-related protein Rab-1B"/>
    <property type="match status" value="1"/>
</dbReference>
<dbReference type="SMART" id="SM00174">
    <property type="entry name" value="RHO"/>
    <property type="match status" value="1"/>
</dbReference>
<dbReference type="HOGENOM" id="CLU_509155_0_0_1"/>
<dbReference type="InterPro" id="IPR051624">
    <property type="entry name" value="RMD1/Sad1-interacting"/>
</dbReference>
<evidence type="ECO:0000313" key="7">
    <source>
        <dbReference type="Proteomes" id="UP000030755"/>
    </source>
</evidence>
<dbReference type="InterPro" id="IPR027417">
    <property type="entry name" value="P-loop_NTPase"/>
</dbReference>
<feature type="transmembrane region" description="Helical" evidence="3">
    <location>
        <begin position="333"/>
        <end position="355"/>
    </location>
</feature>
<proteinExistence type="inferred from homology"/>
<dbReference type="NCBIfam" id="TIGR00231">
    <property type="entry name" value="small_GTP"/>
    <property type="match status" value="1"/>
</dbReference>
<feature type="region of interest" description="Disordered" evidence="2">
    <location>
        <begin position="1"/>
        <end position="21"/>
    </location>
</feature>
<dbReference type="PANTHER" id="PTHR16255:SF15">
    <property type="entry name" value="SPORULATION PROTEIN RMD1"/>
    <property type="match status" value="1"/>
</dbReference>
<dbReference type="InterPro" id="IPR001806">
    <property type="entry name" value="Small_GTPase"/>
</dbReference>
<dbReference type="Gene3D" id="3.40.50.300">
    <property type="entry name" value="P-loop containing nucleotide triphosphate hydrolases"/>
    <property type="match status" value="1"/>
</dbReference>
<dbReference type="PROSITE" id="PS51419">
    <property type="entry name" value="RAB"/>
    <property type="match status" value="1"/>
</dbReference>
<evidence type="ECO:0000313" key="5">
    <source>
        <dbReference type="EMBL" id="EPZ33478.1"/>
    </source>
</evidence>
<protein>
    <submittedName>
        <fullName evidence="6">DUF155-domain-containing protein</fullName>
    </submittedName>
</protein>
<dbReference type="GO" id="GO:0005739">
    <property type="term" value="C:mitochondrion"/>
    <property type="evidence" value="ECO:0007669"/>
    <property type="project" value="UniProtKB-ARBA"/>
</dbReference>
<dbReference type="PROSITE" id="PS51421">
    <property type="entry name" value="RAS"/>
    <property type="match status" value="1"/>
</dbReference>
<gene>
    <name evidence="5" type="ORF">O9G_001229</name>
    <name evidence="6" type="ORF">ROZALSC1DRAFT_26587</name>
</gene>
<evidence type="ECO:0000259" key="4">
    <source>
        <dbReference type="Pfam" id="PF02582"/>
    </source>
</evidence>
<dbReference type="InterPro" id="IPR005225">
    <property type="entry name" value="Small_GTP-bd"/>
</dbReference>
<dbReference type="Pfam" id="PF02582">
    <property type="entry name" value="DUF155"/>
    <property type="match status" value="1"/>
</dbReference>
<reference evidence="8" key="2">
    <citation type="journal article" date="2018" name="Nat. Microbiol.">
        <title>Leveraging single-cell genomics to expand the fungal tree of life.</title>
        <authorList>
            <person name="Ahrendt S.R."/>
            <person name="Quandt C.A."/>
            <person name="Ciobanu D."/>
            <person name="Clum A."/>
            <person name="Salamov A."/>
            <person name="Andreopoulos B."/>
            <person name="Cheng J.F."/>
            <person name="Woyke T."/>
            <person name="Pelin A."/>
            <person name="Henrissat B."/>
            <person name="Reynolds N.K."/>
            <person name="Benny G.L."/>
            <person name="Smith M.E."/>
            <person name="James T.Y."/>
            <person name="Grigoriev I.V."/>
        </authorList>
    </citation>
    <scope>NUCLEOTIDE SEQUENCE [LARGE SCALE GENOMIC DNA]</scope>
    <source>
        <strain evidence="8">CSF55</strain>
    </source>
</reference>
<dbReference type="AlphaFoldDB" id="A0A075AT95"/>
<keyword evidence="3" id="KW-1133">Transmembrane helix</keyword>
<evidence type="ECO:0000256" key="2">
    <source>
        <dbReference type="SAM" id="MobiDB-lite"/>
    </source>
</evidence>
<dbReference type="Proteomes" id="UP000030755">
    <property type="component" value="Unassembled WGS sequence"/>
</dbReference>
<evidence type="ECO:0000256" key="3">
    <source>
        <dbReference type="SAM" id="Phobius"/>
    </source>
</evidence>
<dbReference type="Pfam" id="PF00071">
    <property type="entry name" value="Ras"/>
    <property type="match status" value="1"/>
</dbReference>
<dbReference type="PRINTS" id="PR00449">
    <property type="entry name" value="RASTRNSFRMNG"/>
</dbReference>
<comment type="similarity">
    <text evidence="1">Belongs to the RMD1/sif2 family.</text>
</comment>
<feature type="compositionally biased region" description="Low complexity" evidence="2">
    <location>
        <begin position="1"/>
        <end position="17"/>
    </location>
</feature>
<reference evidence="5 7" key="1">
    <citation type="journal article" date="2013" name="Curr. Biol.">
        <title>Shared signatures of parasitism and phylogenomics unite Cryptomycota and microsporidia.</title>
        <authorList>
            <person name="James T.Y."/>
            <person name="Pelin A."/>
            <person name="Bonen L."/>
            <person name="Ahrendt S."/>
            <person name="Sain D."/>
            <person name="Corradi N."/>
            <person name="Stajich J.E."/>
        </authorList>
    </citation>
    <scope>NUCLEOTIDE SEQUENCE [LARGE SCALE GENOMIC DNA]</scope>
    <source>
        <strain evidence="5 7">CSF55</strain>
        <strain evidence="5 7">CSF55</strain>
    </source>
</reference>
<reference evidence="6" key="3">
    <citation type="submission" date="2018-08" db="EMBL/GenBank/DDBJ databases">
        <title>Leveraging single-cell genomics to expand the Fungal Tree of Life.</title>
        <authorList>
            <consortium name="DOE Joint Genome Institute"/>
            <person name="Ahrendt S.R."/>
            <person name="Quandt C.A."/>
            <person name="Ciobanu D."/>
            <person name="Clum A."/>
            <person name="Salamov A."/>
            <person name="Andreopoulos B."/>
            <person name="Cheng J.-F."/>
            <person name="Woyke T."/>
            <person name="Pelin A."/>
            <person name="Henrissat B."/>
            <person name="Reynolds N."/>
            <person name="Benny G.L."/>
            <person name="Smith M.E."/>
            <person name="James T.Y."/>
            <person name="Grigoriev I.V."/>
        </authorList>
    </citation>
    <scope>NUCLEOTIDE SEQUENCE</scope>
    <source>
        <strain evidence="6">CSF55</strain>
    </source>
</reference>
<feature type="domain" description="DUF155" evidence="4">
    <location>
        <begin position="138"/>
        <end position="309"/>
    </location>
</feature>
<dbReference type="OrthoDB" id="9989112at2759"/>